<evidence type="ECO:0000313" key="2">
    <source>
        <dbReference type="Proteomes" id="UP001328107"/>
    </source>
</evidence>
<dbReference type="EMBL" id="BTRK01000001">
    <property type="protein sequence ID" value="GMR32379.1"/>
    <property type="molecule type" value="Genomic_DNA"/>
</dbReference>
<dbReference type="AlphaFoldDB" id="A0AAN4Z2Z6"/>
<sequence>LHCHCLLHCRIGSSTCFLYNQLESTGCYEQNNDWPGASRIAVVLLRTENERESVQISDRSRLIESPLRG</sequence>
<feature type="non-terminal residue" evidence="1">
    <location>
        <position position="1"/>
    </location>
</feature>
<keyword evidence="2" id="KW-1185">Reference proteome</keyword>
<evidence type="ECO:0000313" key="1">
    <source>
        <dbReference type="EMBL" id="GMR32379.1"/>
    </source>
</evidence>
<dbReference type="Proteomes" id="UP001328107">
    <property type="component" value="Unassembled WGS sequence"/>
</dbReference>
<name>A0AAN4Z2Z6_9BILA</name>
<feature type="non-terminal residue" evidence="1">
    <location>
        <position position="69"/>
    </location>
</feature>
<gene>
    <name evidence="1" type="ORF">PMAYCL1PPCAC_02574</name>
</gene>
<protein>
    <submittedName>
        <fullName evidence="1">Uncharacterized protein</fullName>
    </submittedName>
</protein>
<accession>A0AAN4Z2Z6</accession>
<organism evidence="1 2">
    <name type="scientific">Pristionchus mayeri</name>
    <dbReference type="NCBI Taxonomy" id="1317129"/>
    <lineage>
        <taxon>Eukaryota</taxon>
        <taxon>Metazoa</taxon>
        <taxon>Ecdysozoa</taxon>
        <taxon>Nematoda</taxon>
        <taxon>Chromadorea</taxon>
        <taxon>Rhabditida</taxon>
        <taxon>Rhabditina</taxon>
        <taxon>Diplogasteromorpha</taxon>
        <taxon>Diplogasteroidea</taxon>
        <taxon>Neodiplogasteridae</taxon>
        <taxon>Pristionchus</taxon>
    </lineage>
</organism>
<reference evidence="2" key="1">
    <citation type="submission" date="2022-10" db="EMBL/GenBank/DDBJ databases">
        <title>Genome assembly of Pristionchus species.</title>
        <authorList>
            <person name="Yoshida K."/>
            <person name="Sommer R.J."/>
        </authorList>
    </citation>
    <scope>NUCLEOTIDE SEQUENCE [LARGE SCALE GENOMIC DNA]</scope>
    <source>
        <strain evidence="2">RS5460</strain>
    </source>
</reference>
<proteinExistence type="predicted"/>
<comment type="caution">
    <text evidence="1">The sequence shown here is derived from an EMBL/GenBank/DDBJ whole genome shotgun (WGS) entry which is preliminary data.</text>
</comment>